<reference evidence="3" key="1">
    <citation type="journal article" date="2020" name="bioRxiv">
        <title>Hybrid origin of Populus tomentosa Carr. identified through genome sequencing and phylogenomic analysis.</title>
        <authorList>
            <person name="An X."/>
            <person name="Gao K."/>
            <person name="Chen Z."/>
            <person name="Li J."/>
            <person name="Yang X."/>
            <person name="Yang X."/>
            <person name="Zhou J."/>
            <person name="Guo T."/>
            <person name="Zhao T."/>
            <person name="Huang S."/>
            <person name="Miao D."/>
            <person name="Khan W.U."/>
            <person name="Rao P."/>
            <person name="Ye M."/>
            <person name="Lei B."/>
            <person name="Liao W."/>
            <person name="Wang J."/>
            <person name="Ji L."/>
            <person name="Li Y."/>
            <person name="Guo B."/>
            <person name="Mustafa N.S."/>
            <person name="Li S."/>
            <person name="Yun Q."/>
            <person name="Keller S.R."/>
            <person name="Mao J."/>
            <person name="Zhang R."/>
            <person name="Strauss S.H."/>
        </authorList>
    </citation>
    <scope>NUCLEOTIDE SEQUENCE</scope>
    <source>
        <strain evidence="3">GM15</strain>
        <tissue evidence="3">Leaf</tissue>
    </source>
</reference>
<dbReference type="InterPro" id="IPR039914">
    <property type="entry name" value="SRP9-like"/>
</dbReference>
<name>A0A8X7ZSU6_POPTO</name>
<comment type="caution">
    <text evidence="3">The sequence shown here is derived from an EMBL/GenBank/DDBJ whole genome shotgun (WGS) entry which is preliminary data.</text>
</comment>
<evidence type="ECO:0000259" key="2">
    <source>
        <dbReference type="Pfam" id="PF05486"/>
    </source>
</evidence>
<protein>
    <recommendedName>
        <fullName evidence="2">SRP9 domain-containing protein</fullName>
    </recommendedName>
</protein>
<proteinExistence type="predicted"/>
<organism evidence="3 4">
    <name type="scientific">Populus tomentosa</name>
    <name type="common">Chinese white poplar</name>
    <dbReference type="NCBI Taxonomy" id="118781"/>
    <lineage>
        <taxon>Eukaryota</taxon>
        <taxon>Viridiplantae</taxon>
        <taxon>Streptophyta</taxon>
        <taxon>Embryophyta</taxon>
        <taxon>Tracheophyta</taxon>
        <taxon>Spermatophyta</taxon>
        <taxon>Magnoliopsida</taxon>
        <taxon>eudicotyledons</taxon>
        <taxon>Gunneridae</taxon>
        <taxon>Pentapetalae</taxon>
        <taxon>rosids</taxon>
        <taxon>fabids</taxon>
        <taxon>Malpighiales</taxon>
        <taxon>Salicaceae</taxon>
        <taxon>Saliceae</taxon>
        <taxon>Populus</taxon>
    </lineage>
</organism>
<dbReference type="PANTHER" id="PTHR12834:SF12">
    <property type="entry name" value="SIGNAL RECOGNITION PARTICLE 9 KDA PROTEIN"/>
    <property type="match status" value="1"/>
</dbReference>
<dbReference type="OrthoDB" id="360923at2759"/>
<evidence type="ECO:0000256" key="1">
    <source>
        <dbReference type="SAM" id="MobiDB-lite"/>
    </source>
</evidence>
<evidence type="ECO:0000313" key="3">
    <source>
        <dbReference type="EMBL" id="KAG6774555.1"/>
    </source>
</evidence>
<feature type="domain" description="SRP9" evidence="2">
    <location>
        <begin position="5"/>
        <end position="46"/>
    </location>
</feature>
<dbReference type="EMBL" id="JAAWWB010000010">
    <property type="protein sequence ID" value="KAG6774555.1"/>
    <property type="molecule type" value="Genomic_DNA"/>
</dbReference>
<evidence type="ECO:0000313" key="4">
    <source>
        <dbReference type="Proteomes" id="UP000886885"/>
    </source>
</evidence>
<dbReference type="InterPro" id="IPR039432">
    <property type="entry name" value="SRP9_dom"/>
</dbReference>
<sequence>MVYITSWDDFVDRSVQLFRADPDSTRYVMKYRHCDGKLVLKVTDNKEVLIVDLSLEHIRIGVFVLRGVVYGLECNFVRLETLSFLREDVGMEGCFTADSDLKNGPLIVKCLKFKTDQAQDVKKMEKLNNLFFTLMSRGPDADVSEVTGKEQTEARAGKKGRGRKQ</sequence>
<dbReference type="GO" id="GO:0006614">
    <property type="term" value="P:SRP-dependent cotranslational protein targeting to membrane"/>
    <property type="evidence" value="ECO:0007669"/>
    <property type="project" value="InterPro"/>
</dbReference>
<dbReference type="AlphaFoldDB" id="A0A8X7ZSU6"/>
<keyword evidence="4" id="KW-1185">Reference proteome</keyword>
<gene>
    <name evidence="3" type="ORF">POTOM_021910</name>
</gene>
<dbReference type="Pfam" id="PF05486">
    <property type="entry name" value="SRP9-21"/>
    <property type="match status" value="1"/>
</dbReference>
<dbReference type="Proteomes" id="UP000886885">
    <property type="component" value="Chromosome 5D"/>
</dbReference>
<accession>A0A8X7ZSU6</accession>
<feature type="compositionally biased region" description="Basic and acidic residues" evidence="1">
    <location>
        <begin position="147"/>
        <end position="156"/>
    </location>
</feature>
<feature type="region of interest" description="Disordered" evidence="1">
    <location>
        <begin position="140"/>
        <end position="165"/>
    </location>
</feature>
<dbReference type="GO" id="GO:0005786">
    <property type="term" value="C:signal recognition particle, endoplasmic reticulum targeting"/>
    <property type="evidence" value="ECO:0007669"/>
    <property type="project" value="TreeGrafter"/>
</dbReference>
<dbReference type="PANTHER" id="PTHR12834">
    <property type="entry name" value="SIGNAL RECOGNITION PARTICLE 9 KDA PROTEIN"/>
    <property type="match status" value="1"/>
</dbReference>